<evidence type="ECO:0000256" key="4">
    <source>
        <dbReference type="ARBA" id="ARBA00005975"/>
    </source>
</evidence>
<evidence type="ECO:0000256" key="3">
    <source>
        <dbReference type="ARBA" id="ARBA00004630"/>
    </source>
</evidence>
<comment type="caution">
    <text evidence="10">The sequence shown here is derived from an EMBL/GenBank/DDBJ whole genome shotgun (WGS) entry which is preliminary data.</text>
</comment>
<gene>
    <name evidence="10" type="ORF">MENT_LOCUS48946</name>
</gene>
<dbReference type="PANTHER" id="PTHR23292:SF44">
    <property type="entry name" value="LITAF DOMAIN-CONTAINING PROTEIN"/>
    <property type="match status" value="1"/>
</dbReference>
<dbReference type="GO" id="GO:0008270">
    <property type="term" value="F:zinc ion binding"/>
    <property type="evidence" value="ECO:0007669"/>
    <property type="project" value="TreeGrafter"/>
</dbReference>
<evidence type="ECO:0000256" key="1">
    <source>
        <dbReference type="ARBA" id="ARBA00004414"/>
    </source>
</evidence>
<evidence type="ECO:0000256" key="6">
    <source>
        <dbReference type="ARBA" id="ARBA00022833"/>
    </source>
</evidence>
<dbReference type="AlphaFoldDB" id="A0A6V7X9C2"/>
<sequence length="165" mass="19082">MVYVHVQTYGYAQYFGPKPQLVHCPTCNQNTKTKLKYVNGRYAWSESIAIAIFGLLVCICGIIMVIVAITETTNDDRVYKVIASFIVLIIGSVIKKIKIKKTIFRLVICYLSFILFHWDSSKDVEHYCSVCNNYVGKYIRDHKRPIVILPPELYKHKVYQPKNNV</sequence>
<keyword evidence="8" id="KW-0812">Transmembrane</keyword>
<name>A0A6V7X9C2_MELEN</name>
<dbReference type="EMBL" id="CAJEWN010001248">
    <property type="protein sequence ID" value="CAD2195833.1"/>
    <property type="molecule type" value="Genomic_DNA"/>
</dbReference>
<feature type="transmembrane region" description="Helical" evidence="8">
    <location>
        <begin position="42"/>
        <end position="66"/>
    </location>
</feature>
<dbReference type="PANTHER" id="PTHR23292">
    <property type="entry name" value="LIPOPOLYSACCHARIDE-INDUCED TUMOR NECROSIS FACTOR-ALPHA FACTOR"/>
    <property type="match status" value="1"/>
</dbReference>
<evidence type="ECO:0000259" key="9">
    <source>
        <dbReference type="PROSITE" id="PS51837"/>
    </source>
</evidence>
<comment type="subcellular location">
    <subcellularLocation>
        <location evidence="2">Endosome membrane</location>
        <topology evidence="2">Peripheral membrane protein</topology>
    </subcellularLocation>
    <subcellularLocation>
        <location evidence="1">Late endosome membrane</location>
    </subcellularLocation>
    <subcellularLocation>
        <location evidence="3">Lysosome membrane</location>
        <topology evidence="3">Peripheral membrane protein</topology>
        <orientation evidence="3">Cytoplasmic side</orientation>
    </subcellularLocation>
</comment>
<keyword evidence="8" id="KW-1133">Transmembrane helix</keyword>
<evidence type="ECO:0000256" key="7">
    <source>
        <dbReference type="ARBA" id="ARBA00023136"/>
    </source>
</evidence>
<keyword evidence="5" id="KW-0479">Metal-binding</keyword>
<organism evidence="10 11">
    <name type="scientific">Meloidogyne enterolobii</name>
    <name type="common">Root-knot nematode worm</name>
    <name type="synonym">Meloidogyne mayaguensis</name>
    <dbReference type="NCBI Taxonomy" id="390850"/>
    <lineage>
        <taxon>Eukaryota</taxon>
        <taxon>Metazoa</taxon>
        <taxon>Ecdysozoa</taxon>
        <taxon>Nematoda</taxon>
        <taxon>Chromadorea</taxon>
        <taxon>Rhabditida</taxon>
        <taxon>Tylenchina</taxon>
        <taxon>Tylenchomorpha</taxon>
        <taxon>Tylenchoidea</taxon>
        <taxon>Meloidogynidae</taxon>
        <taxon>Meloidogyninae</taxon>
        <taxon>Meloidogyne</taxon>
    </lineage>
</organism>
<comment type="similarity">
    <text evidence="4">Belongs to the CDIP1/LITAF family.</text>
</comment>
<evidence type="ECO:0000256" key="5">
    <source>
        <dbReference type="ARBA" id="ARBA00022723"/>
    </source>
</evidence>
<evidence type="ECO:0000313" key="10">
    <source>
        <dbReference type="EMBL" id="CAD2195833.1"/>
    </source>
</evidence>
<keyword evidence="6" id="KW-0862">Zinc</keyword>
<feature type="transmembrane region" description="Helical" evidence="8">
    <location>
        <begin position="78"/>
        <end position="95"/>
    </location>
</feature>
<accession>A0A6V7X9C2</accession>
<dbReference type="GO" id="GO:0005765">
    <property type="term" value="C:lysosomal membrane"/>
    <property type="evidence" value="ECO:0007669"/>
    <property type="project" value="UniProtKB-SubCell"/>
</dbReference>
<reference evidence="10 11" key="1">
    <citation type="submission" date="2020-08" db="EMBL/GenBank/DDBJ databases">
        <authorList>
            <person name="Koutsovoulos G."/>
            <person name="Danchin GJ E."/>
        </authorList>
    </citation>
    <scope>NUCLEOTIDE SEQUENCE [LARGE SCALE GENOMIC DNA]</scope>
</reference>
<dbReference type="Pfam" id="PF10601">
    <property type="entry name" value="zf-LITAF-like"/>
    <property type="match status" value="2"/>
</dbReference>
<dbReference type="InterPro" id="IPR006629">
    <property type="entry name" value="LITAF"/>
</dbReference>
<keyword evidence="7 8" id="KW-0472">Membrane</keyword>
<evidence type="ECO:0000256" key="8">
    <source>
        <dbReference type="SAM" id="Phobius"/>
    </source>
</evidence>
<dbReference type="SMART" id="SM00714">
    <property type="entry name" value="LITAF"/>
    <property type="match status" value="1"/>
</dbReference>
<dbReference type="Proteomes" id="UP000580250">
    <property type="component" value="Unassembled WGS sequence"/>
</dbReference>
<feature type="domain" description="LITAF" evidence="9">
    <location>
        <begin position="1"/>
        <end position="140"/>
    </location>
</feature>
<evidence type="ECO:0000256" key="2">
    <source>
        <dbReference type="ARBA" id="ARBA00004481"/>
    </source>
</evidence>
<protein>
    <recommendedName>
        <fullName evidence="9">LITAF domain-containing protein</fullName>
    </recommendedName>
</protein>
<dbReference type="OrthoDB" id="5599753at2759"/>
<dbReference type="InterPro" id="IPR037519">
    <property type="entry name" value="LITAF_fam"/>
</dbReference>
<dbReference type="GO" id="GO:0031902">
    <property type="term" value="C:late endosome membrane"/>
    <property type="evidence" value="ECO:0007669"/>
    <property type="project" value="UniProtKB-SubCell"/>
</dbReference>
<evidence type="ECO:0000313" key="11">
    <source>
        <dbReference type="Proteomes" id="UP000580250"/>
    </source>
</evidence>
<dbReference type="PROSITE" id="PS51837">
    <property type="entry name" value="LITAF"/>
    <property type="match status" value="1"/>
</dbReference>
<proteinExistence type="inferred from homology"/>